<sequence>MSEDESVSEYNERVLEITNESLLLDEKNPDSKIMRKVLRSLPMKFDMKVTAIKEAYDITTLKLDELFGSLLTFEIAISDKENKKGKGIAFKSIYEEERTAECPTFLRRQMTNFRATLSDADTDDNEDDNGMNAFAIYLGSFLEGSGTVMETINVVVNDSELTAKRTNDEDVKAQKVTMVSPTAPIEAPKADTHVDSADINSKSISKDVTAKVTELIPSAHVRKNHPSSSIIGDPSAGITTRKKEKINAMQEELLQFRYKNVRTSVPKPERANIIGTKWIFKNKTGEAGYVTRNKARLVAQGYAQVEGVGFDETFAPVARLEAILLLLGISCIRKFKLYQMDVKSAFLNGYLNEEVYVAQPKGFIDSKFPQHVYNLNKALYGLKQASRA</sequence>
<protein>
    <submittedName>
        <fullName evidence="2">Gag-pol polyprotein</fullName>
    </submittedName>
</protein>
<name>A0A5A7TR28_CUCMM</name>
<dbReference type="Proteomes" id="UP000321393">
    <property type="component" value="Unassembled WGS sequence"/>
</dbReference>
<proteinExistence type="predicted"/>
<accession>A0A5A7TR28</accession>
<dbReference type="AlphaFoldDB" id="A0A5A7TR28"/>
<comment type="caution">
    <text evidence="2">The sequence shown here is derived from an EMBL/GenBank/DDBJ whole genome shotgun (WGS) entry which is preliminary data.</text>
</comment>
<dbReference type="InterPro" id="IPR013103">
    <property type="entry name" value="RVT_2"/>
</dbReference>
<gene>
    <name evidence="2" type="ORF">E6C27_scaffold316G00880</name>
</gene>
<dbReference type="Pfam" id="PF07727">
    <property type="entry name" value="RVT_2"/>
    <property type="match status" value="1"/>
</dbReference>
<organism evidence="2 3">
    <name type="scientific">Cucumis melo var. makuwa</name>
    <name type="common">Oriental melon</name>
    <dbReference type="NCBI Taxonomy" id="1194695"/>
    <lineage>
        <taxon>Eukaryota</taxon>
        <taxon>Viridiplantae</taxon>
        <taxon>Streptophyta</taxon>
        <taxon>Embryophyta</taxon>
        <taxon>Tracheophyta</taxon>
        <taxon>Spermatophyta</taxon>
        <taxon>Magnoliopsida</taxon>
        <taxon>eudicotyledons</taxon>
        <taxon>Gunneridae</taxon>
        <taxon>Pentapetalae</taxon>
        <taxon>rosids</taxon>
        <taxon>fabids</taxon>
        <taxon>Cucurbitales</taxon>
        <taxon>Cucurbitaceae</taxon>
        <taxon>Benincaseae</taxon>
        <taxon>Cucumis</taxon>
    </lineage>
</organism>
<dbReference type="Pfam" id="PF14223">
    <property type="entry name" value="Retrotran_gag_2"/>
    <property type="match status" value="1"/>
</dbReference>
<evidence type="ECO:0000313" key="3">
    <source>
        <dbReference type="Proteomes" id="UP000321393"/>
    </source>
</evidence>
<dbReference type="OrthoDB" id="1408312at2759"/>
<feature type="domain" description="Reverse transcriptase Ty1/copia-type" evidence="1">
    <location>
        <begin position="262"/>
        <end position="387"/>
    </location>
</feature>
<reference evidence="2 3" key="1">
    <citation type="submission" date="2019-08" db="EMBL/GenBank/DDBJ databases">
        <title>Draft genome sequences of two oriental melons (Cucumis melo L. var makuwa).</title>
        <authorList>
            <person name="Kwon S.-Y."/>
        </authorList>
    </citation>
    <scope>NUCLEOTIDE SEQUENCE [LARGE SCALE GENOMIC DNA]</scope>
    <source>
        <strain evidence="3">cv. SW 3</strain>
        <tissue evidence="2">Leaf</tissue>
    </source>
</reference>
<dbReference type="STRING" id="1194695.A0A5A7TR28"/>
<dbReference type="EMBL" id="SSTE01014625">
    <property type="protein sequence ID" value="KAA0045318.1"/>
    <property type="molecule type" value="Genomic_DNA"/>
</dbReference>
<evidence type="ECO:0000313" key="2">
    <source>
        <dbReference type="EMBL" id="KAA0045318.1"/>
    </source>
</evidence>
<evidence type="ECO:0000259" key="1">
    <source>
        <dbReference type="Pfam" id="PF07727"/>
    </source>
</evidence>